<dbReference type="KEGG" id="mhk:DFR87_09855"/>
<dbReference type="Gene3D" id="3.40.50.720">
    <property type="entry name" value="NAD(P)-binding Rossmann-like Domain"/>
    <property type="match status" value="1"/>
</dbReference>
<evidence type="ECO:0000313" key="3">
    <source>
        <dbReference type="Proteomes" id="UP000247586"/>
    </source>
</evidence>
<reference evidence="2 3" key="1">
    <citation type="submission" date="2018-05" db="EMBL/GenBank/DDBJ databases">
        <title>Complete Genome Sequences of Extremely Thermoacidophilic, Metal-Mobilizing Type-Strain Members of the Archaeal Family Sulfolobaceae: Acidianus brierleyi DSM-1651T, Acidianus sulfidivorans DSM-18786T, Metallosphaera hakonensis DSM-7519T, and Metallosphaera prunae DSM-10039T.</title>
        <authorList>
            <person name="Counts J.A."/>
            <person name="Kelly R.M."/>
        </authorList>
    </citation>
    <scope>NUCLEOTIDE SEQUENCE [LARGE SCALE GENOMIC DNA]</scope>
    <source>
        <strain evidence="2 3">HO1-1</strain>
    </source>
</reference>
<sequence length="265" mass="29062">MFSVQGKRVLVTSSTEGIGRGVAEAFAFHGATVTISSRSKDKLTKALNEIRRVNPSVYGIESDMTNQDSLHFLVSYAKEVMGGIDILVVNTGNPPREPITFSDTDLRDWEYSIRLYLLSAVTLSKLVLSDMVSRKWGRIFFLSSWTVREPQSILVLADVSRSPLLQLTKILSKDYGRQGITINTILMGSFPTEGATRTLSRYAESKGIPFEKIWKERVLDPIAVGRIGNVRADLGSLLLFLSTDMGSYITGTSILVDGGTSSSVG</sequence>
<protein>
    <submittedName>
        <fullName evidence="2">3-oxoacyl-ACP reductase</fullName>
    </submittedName>
</protein>
<accession>A0A2U9IVN6</accession>
<comment type="similarity">
    <text evidence="1">Belongs to the short-chain dehydrogenases/reductases (SDR) family.</text>
</comment>
<dbReference type="OrthoDB" id="35501at2157"/>
<gene>
    <name evidence="2" type="ORF">DFR87_09855</name>
</gene>
<dbReference type="InterPro" id="IPR002347">
    <property type="entry name" value="SDR_fam"/>
</dbReference>
<evidence type="ECO:0000256" key="1">
    <source>
        <dbReference type="ARBA" id="ARBA00006484"/>
    </source>
</evidence>
<reference evidence="3" key="3">
    <citation type="submission" date="2020-03" db="EMBL/GenBank/DDBJ databases">
        <title>Sequencing and Assembly of Multiple Reported Metal-Biooxidizing Members of the Extremely Thermoacidophilic Archaeal Family Sulfolobaceae.</title>
        <authorList>
            <person name="Counts J.A."/>
            <person name="Kelly R.M."/>
        </authorList>
    </citation>
    <scope>NUCLEOTIDE SEQUENCE [LARGE SCALE GENOMIC DNA]</scope>
    <source>
        <strain evidence="3">HO1-1</strain>
    </source>
</reference>
<dbReference type="Pfam" id="PF13561">
    <property type="entry name" value="adh_short_C2"/>
    <property type="match status" value="1"/>
</dbReference>
<keyword evidence="3" id="KW-1185">Reference proteome</keyword>
<dbReference type="InterPro" id="IPR036291">
    <property type="entry name" value="NAD(P)-bd_dom_sf"/>
</dbReference>
<dbReference type="SUPFAM" id="SSF51735">
    <property type="entry name" value="NAD(P)-binding Rossmann-fold domains"/>
    <property type="match status" value="1"/>
</dbReference>
<dbReference type="GeneID" id="36835647"/>
<dbReference type="InterPro" id="IPR050259">
    <property type="entry name" value="SDR"/>
</dbReference>
<dbReference type="RefSeq" id="WP_110369447.1">
    <property type="nucleotide sequence ID" value="NZ_CP029287.2"/>
</dbReference>
<dbReference type="PRINTS" id="PR00081">
    <property type="entry name" value="GDHRDH"/>
</dbReference>
<dbReference type="EMBL" id="CP029287">
    <property type="protein sequence ID" value="AWR99937.1"/>
    <property type="molecule type" value="Genomic_DNA"/>
</dbReference>
<name>A0A2U9IVN6_9CREN</name>
<dbReference type="Proteomes" id="UP000247586">
    <property type="component" value="Chromosome"/>
</dbReference>
<dbReference type="AlphaFoldDB" id="A0A2U9IVN6"/>
<proteinExistence type="inferred from homology"/>
<dbReference type="PANTHER" id="PTHR42879:SF5">
    <property type="entry name" value="SHORT-CHAIN ALCOHOL DEHYDROGENASE"/>
    <property type="match status" value="1"/>
</dbReference>
<dbReference type="STRING" id="1293036.GCA_001315825_00660"/>
<reference evidence="3" key="2">
    <citation type="submission" date="2020-03" db="EMBL/GenBank/DDBJ databases">
        <title>Complete Genome Sequences of Extremely Thermoacidophilic, Metal-Mobilizing Type-Strain Members of the Archaeal Family Sulfolobaceae: Acidianus brierleyi DSM-1651T, Acidianus sulfidivorans DSM-18786T, Metallosphaera hakonensis DSM-7519T, and Metallosphaera prunae DSM-10039T.</title>
        <authorList>
            <person name="Counts J.A."/>
            <person name="Kelly R.M."/>
        </authorList>
    </citation>
    <scope>NUCLEOTIDE SEQUENCE [LARGE SCALE GENOMIC DNA]</scope>
    <source>
        <strain evidence="3">HO1-1</strain>
    </source>
</reference>
<dbReference type="PANTHER" id="PTHR42879">
    <property type="entry name" value="3-OXOACYL-(ACYL-CARRIER-PROTEIN) REDUCTASE"/>
    <property type="match status" value="1"/>
</dbReference>
<evidence type="ECO:0000313" key="2">
    <source>
        <dbReference type="EMBL" id="AWR99937.1"/>
    </source>
</evidence>
<organism evidence="2 3">
    <name type="scientific">Metallosphaera hakonensis JCM 8857 = DSM 7519</name>
    <dbReference type="NCBI Taxonomy" id="1293036"/>
    <lineage>
        <taxon>Archaea</taxon>
        <taxon>Thermoproteota</taxon>
        <taxon>Thermoprotei</taxon>
        <taxon>Sulfolobales</taxon>
        <taxon>Sulfolobaceae</taxon>
        <taxon>Metallosphaera</taxon>
    </lineage>
</organism>